<keyword evidence="3" id="KW-1185">Reference proteome</keyword>
<evidence type="ECO:0000256" key="1">
    <source>
        <dbReference type="SAM" id="Phobius"/>
    </source>
</evidence>
<dbReference type="AlphaFoldDB" id="A0A1I2V4W7"/>
<keyword evidence="1" id="KW-0812">Transmembrane</keyword>
<dbReference type="RefSeq" id="WP_091972350.1">
    <property type="nucleotide sequence ID" value="NZ_FOPM01000013.1"/>
</dbReference>
<evidence type="ECO:0000313" key="3">
    <source>
        <dbReference type="Proteomes" id="UP000199229"/>
    </source>
</evidence>
<dbReference type="STRING" id="582675.SAMN05192565_11356"/>
<proteinExistence type="predicted"/>
<organism evidence="2 3">
    <name type="scientific">Methylobacterium gossipiicola</name>
    <dbReference type="NCBI Taxonomy" id="582675"/>
    <lineage>
        <taxon>Bacteria</taxon>
        <taxon>Pseudomonadati</taxon>
        <taxon>Pseudomonadota</taxon>
        <taxon>Alphaproteobacteria</taxon>
        <taxon>Hyphomicrobiales</taxon>
        <taxon>Methylobacteriaceae</taxon>
        <taxon>Methylobacterium</taxon>
    </lineage>
</organism>
<accession>A0A1I2V4W7</accession>
<sequence>MTGRTLNAPFGRASWFPLGAGLLIAFVVGAIGFARHEGIGLTRMPPAQAIRTLRFSAEDRPDGAILLRDAERGTLIATLEPGQENFMRATLRGFGQARLRAGLGREAPFRLTHFDDGSLQLDDALTGRAVNLGAFGPSNFTAFARLLPEPGAAR</sequence>
<protein>
    <submittedName>
        <fullName evidence="2">Putative photosynthetic complex assembly protein</fullName>
    </submittedName>
</protein>
<dbReference type="NCBIfam" id="TIGR03054">
    <property type="entry name" value="photo_alph_chp1"/>
    <property type="match status" value="1"/>
</dbReference>
<keyword evidence="1" id="KW-1133">Transmembrane helix</keyword>
<name>A0A1I2V4W7_9HYPH</name>
<feature type="transmembrane region" description="Helical" evidence="1">
    <location>
        <begin position="15"/>
        <end position="34"/>
    </location>
</feature>
<gene>
    <name evidence="2" type="ORF">SAMN05192565_11356</name>
</gene>
<reference evidence="3" key="1">
    <citation type="submission" date="2016-10" db="EMBL/GenBank/DDBJ databases">
        <authorList>
            <person name="Varghese N."/>
            <person name="Submissions S."/>
        </authorList>
    </citation>
    <scope>NUCLEOTIDE SEQUENCE [LARGE SCALE GENOMIC DNA]</scope>
    <source>
        <strain evidence="3">Gh-105</strain>
    </source>
</reference>
<evidence type="ECO:0000313" key="2">
    <source>
        <dbReference type="EMBL" id="SFG84388.1"/>
    </source>
</evidence>
<dbReference type="Proteomes" id="UP000199229">
    <property type="component" value="Unassembled WGS sequence"/>
</dbReference>
<keyword evidence="1" id="KW-0472">Membrane</keyword>
<dbReference type="OrthoDB" id="7848123at2"/>
<dbReference type="InterPro" id="IPR017495">
    <property type="entry name" value="PuhC"/>
</dbReference>
<dbReference type="EMBL" id="FOPM01000013">
    <property type="protein sequence ID" value="SFG84388.1"/>
    <property type="molecule type" value="Genomic_DNA"/>
</dbReference>